<accession>A0ACC0UDS7</accession>
<evidence type="ECO:0000313" key="2">
    <source>
        <dbReference type="Proteomes" id="UP001207468"/>
    </source>
</evidence>
<reference evidence="1" key="1">
    <citation type="submission" date="2021-03" db="EMBL/GenBank/DDBJ databases">
        <title>Evolutionary priming and transition to the ectomycorrhizal habit in an iconic lineage of mushroom-forming fungi: is preadaptation a requirement?</title>
        <authorList>
            <consortium name="DOE Joint Genome Institute"/>
            <person name="Looney B.P."/>
            <person name="Miyauchi S."/>
            <person name="Morin E."/>
            <person name="Drula E."/>
            <person name="Courty P.E."/>
            <person name="Chicoki N."/>
            <person name="Fauchery L."/>
            <person name="Kohler A."/>
            <person name="Kuo A."/>
            <person name="LaButti K."/>
            <person name="Pangilinan J."/>
            <person name="Lipzen A."/>
            <person name="Riley R."/>
            <person name="Andreopoulos W."/>
            <person name="He G."/>
            <person name="Johnson J."/>
            <person name="Barry K.W."/>
            <person name="Grigoriev I.V."/>
            <person name="Nagy L."/>
            <person name="Hibbett D."/>
            <person name="Henrissat B."/>
            <person name="Matheny P.B."/>
            <person name="Labbe J."/>
            <person name="Martin A.F."/>
        </authorList>
    </citation>
    <scope>NUCLEOTIDE SEQUENCE</scope>
    <source>
        <strain evidence="1">BPL698</strain>
    </source>
</reference>
<proteinExistence type="predicted"/>
<organism evidence="1 2">
    <name type="scientific">Russula earlei</name>
    <dbReference type="NCBI Taxonomy" id="71964"/>
    <lineage>
        <taxon>Eukaryota</taxon>
        <taxon>Fungi</taxon>
        <taxon>Dikarya</taxon>
        <taxon>Basidiomycota</taxon>
        <taxon>Agaricomycotina</taxon>
        <taxon>Agaricomycetes</taxon>
        <taxon>Russulales</taxon>
        <taxon>Russulaceae</taxon>
        <taxon>Russula</taxon>
    </lineage>
</organism>
<evidence type="ECO:0000313" key="1">
    <source>
        <dbReference type="EMBL" id="KAI9509401.1"/>
    </source>
</evidence>
<keyword evidence="2" id="KW-1185">Reference proteome</keyword>
<sequence length="108" mass="11981">MRTSAVVAFICLAMGVAPSFSLPSISVGANLSKRSQPPHDKDSPSRLPEDRMPSYEELWKVFEPFDFQDPSRNVNGYGDANRVHPNRVRPNVNRNVNGRGIPSSTREG</sequence>
<dbReference type="Proteomes" id="UP001207468">
    <property type="component" value="Unassembled WGS sequence"/>
</dbReference>
<dbReference type="EMBL" id="JAGFNK010000065">
    <property type="protein sequence ID" value="KAI9509401.1"/>
    <property type="molecule type" value="Genomic_DNA"/>
</dbReference>
<name>A0ACC0UDS7_9AGAM</name>
<comment type="caution">
    <text evidence="1">The sequence shown here is derived from an EMBL/GenBank/DDBJ whole genome shotgun (WGS) entry which is preliminary data.</text>
</comment>
<gene>
    <name evidence="1" type="ORF">F5148DRAFT_1187768</name>
</gene>
<protein>
    <submittedName>
        <fullName evidence="1">Uncharacterized protein</fullName>
    </submittedName>
</protein>